<dbReference type="Proteomes" id="UP000665026">
    <property type="component" value="Chromosome"/>
</dbReference>
<dbReference type="EMBL" id="CP060010">
    <property type="protein sequence ID" value="QTN36029.1"/>
    <property type="molecule type" value="Genomic_DNA"/>
</dbReference>
<dbReference type="Pfam" id="PF00353">
    <property type="entry name" value="HemolysinCabind"/>
    <property type="match status" value="1"/>
</dbReference>
<evidence type="ECO:0000313" key="1">
    <source>
        <dbReference type="EMBL" id="QTN36029.1"/>
    </source>
</evidence>
<accession>A0A975EPX9</accession>
<dbReference type="InterPro" id="IPR011049">
    <property type="entry name" value="Serralysin-like_metalloprot_C"/>
</dbReference>
<dbReference type="GO" id="GO:0005509">
    <property type="term" value="F:calcium ion binding"/>
    <property type="evidence" value="ECO:0007669"/>
    <property type="project" value="InterPro"/>
</dbReference>
<dbReference type="InterPro" id="IPR036514">
    <property type="entry name" value="SGNH_hydro_sf"/>
</dbReference>
<dbReference type="Gene3D" id="2.150.10.10">
    <property type="entry name" value="Serralysin-like metalloprotease, C-terminal"/>
    <property type="match status" value="1"/>
</dbReference>
<dbReference type="GO" id="GO:0016788">
    <property type="term" value="F:hydrolase activity, acting on ester bonds"/>
    <property type="evidence" value="ECO:0007669"/>
    <property type="project" value="UniProtKB-ARBA"/>
</dbReference>
<proteinExistence type="predicted"/>
<protein>
    <submittedName>
        <fullName evidence="1">Calcium-binding protein</fullName>
    </submittedName>
</protein>
<organism evidence="1 2">
    <name type="scientific">Cognatishimia activa</name>
    <dbReference type="NCBI Taxonomy" id="1715691"/>
    <lineage>
        <taxon>Bacteria</taxon>
        <taxon>Pseudomonadati</taxon>
        <taxon>Pseudomonadota</taxon>
        <taxon>Alphaproteobacteria</taxon>
        <taxon>Rhodobacterales</taxon>
        <taxon>Paracoccaceae</taxon>
        <taxon>Cognatishimia</taxon>
    </lineage>
</organism>
<dbReference type="Gene3D" id="3.40.50.1110">
    <property type="entry name" value="SGNH hydrolase"/>
    <property type="match status" value="1"/>
</dbReference>
<gene>
    <name evidence="1" type="ORF">HZ995_00420</name>
</gene>
<dbReference type="KEGG" id="cact:HZ995_00420"/>
<name>A0A975EPX9_9RHOB</name>
<dbReference type="InterPro" id="IPR001343">
    <property type="entry name" value="Hemolysn_Ca-bd"/>
</dbReference>
<sequence length="937" mass="105445">MRKLLRRVWLSFILVALAAGFARAESKKLFFFGNSLIHHLTDTDTTTVPHWLAHFAEQSGREFELDGHFGFLKEFPAKLPPEPQWKFADVKSAWGENQTFDGIGYDTIVFNPTNFVQHRGPSIPYRWDNPDNWSPVTAALDLLDRTADGKRVVIYEGWADMEPYGYPPSRRKLRKYHEYNIGEYHEWYLEFAERIQRERPDMQVELIPVARVLSRAFRETGLSKIGTLDIYADDMTHGSATLYYLAAAVTYAGLFNEMPTFGGLPPEVDPMVEPYFNALKGIIAEEMNIADTQAQAMIKRVKTSVAKDAAKVVTVVATDAPSLGIGLNAISDWSTQLPFLDLMKSARPWVGHRRGQWGGFEADELEADGILDANGWPKEFPFRMDGVETFILTDMPEELTELGGLYRLTYEGQGRIDFTGLARPVRYNAGEIWFRYAPGEGSVGIKITKTDPDKTGDYIRNIAVVHENHIPLYDMGVTFNPKWLKLIQDMRLVRFMDWMETNETEIGSWSERPLVSDYTYMRRGAPAEVMIELVNQIGTDAWFNMPHMADDSYIEGFATLVRDQMRPSLKAYVEYSNELWNFIFPQTQWAVDEAKAKWGSRAPDNAWFQLAGLNAAKVMQGWSRVFAGQEDRIVRVAAVHTGWVGLEEPFLEADLDPMRPADHFDAYAITGYFGHELGDEDGPAQVRRWLKQGEQVAIEKSVEEIRKTSVAFLTKEAWPHHARVSQSYGLDLIMYEGGTHVVGHGDWVNDKKLTAFFEVLNYSPEMGALYQEVIAEWTKAGGKLFNAFVDVAPTSKWGSWGALRSLNDSNARFEALLAYNTSGVGQPDGRGREVFANGVQLSAAPEGEMLDGSVYADILLGGAGDDTLVSHGGSDIVDGGEGVDHVELQGFMEEYRFFRDGQTLRAESQYGTVQISSVETMSFSKMPGVNVGFADFF</sequence>
<dbReference type="AlphaFoldDB" id="A0A975EPX9"/>
<reference evidence="1" key="1">
    <citation type="submission" date="2020-07" db="EMBL/GenBank/DDBJ databases">
        <title>Genome sequences of bacteria associated with the marine, planktonic diatom Thalassiosira profunda strain ECT2AJA-044.</title>
        <authorList>
            <person name="Gargas C.B."/>
            <person name="Roberts W.R."/>
            <person name="Alverson A.J."/>
        </authorList>
    </citation>
    <scope>NUCLEOTIDE SEQUENCE</scope>
    <source>
        <strain evidence="1">ECT2AJA-044</strain>
    </source>
</reference>
<dbReference type="SUPFAM" id="SSF51120">
    <property type="entry name" value="beta-Roll"/>
    <property type="match status" value="1"/>
</dbReference>
<dbReference type="RefSeq" id="WP_209356733.1">
    <property type="nucleotide sequence ID" value="NZ_CP060010.1"/>
</dbReference>
<evidence type="ECO:0000313" key="2">
    <source>
        <dbReference type="Proteomes" id="UP000665026"/>
    </source>
</evidence>